<evidence type="ECO:0000313" key="2">
    <source>
        <dbReference type="EMBL" id="RVU69897.1"/>
    </source>
</evidence>
<dbReference type="RefSeq" id="WP_103662614.1">
    <property type="nucleotide sequence ID" value="NZ_ML136913.1"/>
</dbReference>
<organism evidence="2 3">
    <name type="scientific">Lactobacillus xujianguonis</name>
    <dbReference type="NCBI Taxonomy" id="2495899"/>
    <lineage>
        <taxon>Bacteria</taxon>
        <taxon>Bacillati</taxon>
        <taxon>Bacillota</taxon>
        <taxon>Bacilli</taxon>
        <taxon>Lactobacillales</taxon>
        <taxon>Lactobacillaceae</taxon>
        <taxon>Lactobacillus</taxon>
    </lineage>
</organism>
<evidence type="ECO:0008006" key="4">
    <source>
        <dbReference type="Google" id="ProtNLM"/>
    </source>
</evidence>
<evidence type="ECO:0000256" key="1">
    <source>
        <dbReference type="SAM" id="SignalP"/>
    </source>
</evidence>
<name>A0A437SSR1_9LACO</name>
<feature type="signal peptide" evidence="1">
    <location>
        <begin position="1"/>
        <end position="19"/>
    </location>
</feature>
<sequence>MKKKLLPLLLGLLLITTLAACSKPKTAPKKENLPSAATIINQAAQTKFKTMHATWLQTDHNHRIMQKAEAKYNKKPLTVFANFTTSNNHYKLWISGKNNYIQMQGTSTKRWFKTKLTKASSYAQLTSDLAQGALLSFDQKAIKLFKVKETNDGYALTYSGKNKKMWQALTQNGMLTSVIGIDTDKMTPDQAKVEIDTSKNFNLKKIDIDAAYKDDNAKKHLQLKINDINTLKKLQVPQAVVKSAVNLGKN</sequence>
<dbReference type="InterPro" id="IPR046720">
    <property type="entry name" value="DUF6612"/>
</dbReference>
<dbReference type="Pfam" id="PF20316">
    <property type="entry name" value="DUF6612"/>
    <property type="match status" value="1"/>
</dbReference>
<feature type="chain" id="PRO_5039442930" description="Lipoprotein" evidence="1">
    <location>
        <begin position="20"/>
        <end position="250"/>
    </location>
</feature>
<dbReference type="EMBL" id="RXIA01000045">
    <property type="protein sequence ID" value="RVU69897.1"/>
    <property type="molecule type" value="Genomic_DNA"/>
</dbReference>
<dbReference type="PROSITE" id="PS51257">
    <property type="entry name" value="PROKAR_LIPOPROTEIN"/>
    <property type="match status" value="1"/>
</dbReference>
<accession>A0A437SSR1</accession>
<dbReference type="AlphaFoldDB" id="A0A437SSR1"/>
<protein>
    <recommendedName>
        <fullName evidence="4">Lipoprotein</fullName>
    </recommendedName>
</protein>
<evidence type="ECO:0000313" key="3">
    <source>
        <dbReference type="Proteomes" id="UP000288291"/>
    </source>
</evidence>
<dbReference type="Proteomes" id="UP000288291">
    <property type="component" value="Unassembled WGS sequence"/>
</dbReference>
<keyword evidence="1" id="KW-0732">Signal</keyword>
<gene>
    <name evidence="2" type="ORF">EJK17_10610</name>
</gene>
<keyword evidence="3" id="KW-1185">Reference proteome</keyword>
<proteinExistence type="predicted"/>
<comment type="caution">
    <text evidence="2">The sequence shown here is derived from an EMBL/GenBank/DDBJ whole genome shotgun (WGS) entry which is preliminary data.</text>
</comment>
<reference evidence="2 3" key="1">
    <citation type="submission" date="2018-12" db="EMBL/GenBank/DDBJ databases">
        <authorList>
            <person name="Meng J."/>
        </authorList>
    </citation>
    <scope>NUCLEOTIDE SEQUENCE [LARGE SCALE GENOMIC DNA]</scope>
    <source>
        <strain evidence="2 3">HT111-2</strain>
    </source>
</reference>